<evidence type="ECO:0000313" key="2">
    <source>
        <dbReference type="Proteomes" id="UP000045706"/>
    </source>
</evidence>
<evidence type="ECO:0000313" key="1">
    <source>
        <dbReference type="EMBL" id="CRK25335.1"/>
    </source>
</evidence>
<dbReference type="AlphaFoldDB" id="A0A0G4LUT7"/>
<protein>
    <submittedName>
        <fullName evidence="1">Uncharacterized protein</fullName>
    </submittedName>
</protein>
<dbReference type="EMBL" id="CVQI01017779">
    <property type="protein sequence ID" value="CRK25335.1"/>
    <property type="molecule type" value="Genomic_DNA"/>
</dbReference>
<name>A0A0G4LUT7_VERLO</name>
<gene>
    <name evidence="1" type="ORF">BN1723_003243</name>
</gene>
<accession>A0A0G4LUT7</accession>
<reference evidence="2" key="1">
    <citation type="submission" date="2015-05" db="EMBL/GenBank/DDBJ databases">
        <authorList>
            <person name="Fogelqvist Johan"/>
        </authorList>
    </citation>
    <scope>NUCLEOTIDE SEQUENCE [LARGE SCALE GENOMIC DNA]</scope>
</reference>
<sequence>MTQRQKKCISVSLQHEPHSSDAALGKAALCQAFLDAEGNARRDGTADTVNVFAGDALSKGGSNHIVAHGEGSVEGLEGAKVFVCE</sequence>
<organism evidence="1 2">
    <name type="scientific">Verticillium longisporum</name>
    <name type="common">Verticillium dahliae var. longisporum</name>
    <dbReference type="NCBI Taxonomy" id="100787"/>
    <lineage>
        <taxon>Eukaryota</taxon>
        <taxon>Fungi</taxon>
        <taxon>Dikarya</taxon>
        <taxon>Ascomycota</taxon>
        <taxon>Pezizomycotina</taxon>
        <taxon>Sordariomycetes</taxon>
        <taxon>Hypocreomycetidae</taxon>
        <taxon>Glomerellales</taxon>
        <taxon>Plectosphaerellaceae</taxon>
        <taxon>Verticillium</taxon>
    </lineage>
</organism>
<proteinExistence type="predicted"/>
<dbReference type="Proteomes" id="UP000045706">
    <property type="component" value="Unassembled WGS sequence"/>
</dbReference>